<dbReference type="GO" id="GO:0016491">
    <property type="term" value="F:oxidoreductase activity"/>
    <property type="evidence" value="ECO:0007669"/>
    <property type="project" value="UniProtKB-KW"/>
</dbReference>
<accession>A0AAP0CAL7</accession>
<dbReference type="Proteomes" id="UP001408789">
    <property type="component" value="Unassembled WGS sequence"/>
</dbReference>
<dbReference type="EMBL" id="JBCNJP010000027">
    <property type="protein sequence ID" value="KAK9052885.1"/>
    <property type="molecule type" value="Genomic_DNA"/>
</dbReference>
<gene>
    <name evidence="4" type="ORF">SSX86_029515</name>
</gene>
<protein>
    <recommendedName>
        <fullName evidence="6">Carbonyl reductase</fullName>
    </recommendedName>
</protein>
<keyword evidence="5" id="KW-1185">Reference proteome</keyword>
<evidence type="ECO:0000256" key="3">
    <source>
        <dbReference type="ARBA" id="ARBA00023002"/>
    </source>
</evidence>
<dbReference type="Gene3D" id="3.40.50.720">
    <property type="entry name" value="NAD(P)-binding Rossmann-like Domain"/>
    <property type="match status" value="1"/>
</dbReference>
<evidence type="ECO:0000256" key="2">
    <source>
        <dbReference type="ARBA" id="ARBA00022857"/>
    </source>
</evidence>
<dbReference type="GO" id="GO:0016020">
    <property type="term" value="C:membrane"/>
    <property type="evidence" value="ECO:0007669"/>
    <property type="project" value="TreeGrafter"/>
</dbReference>
<dbReference type="PANTHER" id="PTHR43490:SF135">
    <property type="entry name" value="OS02G0640800 PROTEIN"/>
    <property type="match status" value="1"/>
</dbReference>
<evidence type="ECO:0000256" key="1">
    <source>
        <dbReference type="ARBA" id="ARBA00006484"/>
    </source>
</evidence>
<comment type="similarity">
    <text evidence="1">Belongs to the short-chain dehydrogenases/reductases (SDR) family.</text>
</comment>
<name>A0AAP0CAL7_9ASTR</name>
<proteinExistence type="inferred from homology"/>
<evidence type="ECO:0000313" key="5">
    <source>
        <dbReference type="Proteomes" id="UP001408789"/>
    </source>
</evidence>
<evidence type="ECO:0000313" key="4">
    <source>
        <dbReference type="EMBL" id="KAK9052885.1"/>
    </source>
</evidence>
<organism evidence="4 5">
    <name type="scientific">Deinandra increscens subsp. villosa</name>
    <dbReference type="NCBI Taxonomy" id="3103831"/>
    <lineage>
        <taxon>Eukaryota</taxon>
        <taxon>Viridiplantae</taxon>
        <taxon>Streptophyta</taxon>
        <taxon>Embryophyta</taxon>
        <taxon>Tracheophyta</taxon>
        <taxon>Spermatophyta</taxon>
        <taxon>Magnoliopsida</taxon>
        <taxon>eudicotyledons</taxon>
        <taxon>Gunneridae</taxon>
        <taxon>Pentapetalae</taxon>
        <taxon>asterids</taxon>
        <taxon>campanulids</taxon>
        <taxon>Asterales</taxon>
        <taxon>Asteraceae</taxon>
        <taxon>Asteroideae</taxon>
        <taxon>Heliantheae alliance</taxon>
        <taxon>Madieae</taxon>
        <taxon>Madiinae</taxon>
        <taxon>Deinandra</taxon>
    </lineage>
</organism>
<sequence>MVLHMWERRIEVVTGGNKGIGYEICHQLALNGIEVVLTARNESRGVEAVKKLINAHGIHNVVFHQLDITDSISVANLGKFIKTRFKKLDILVNNAAEIGIVCVDEQKFKDIGAYWFPNEELKL</sequence>
<keyword evidence="3" id="KW-0560">Oxidoreductase</keyword>
<comment type="caution">
    <text evidence="4">The sequence shown here is derived from an EMBL/GenBank/DDBJ whole genome shotgun (WGS) entry which is preliminary data.</text>
</comment>
<dbReference type="PRINTS" id="PR00081">
    <property type="entry name" value="GDHRDH"/>
</dbReference>
<evidence type="ECO:0008006" key="6">
    <source>
        <dbReference type="Google" id="ProtNLM"/>
    </source>
</evidence>
<dbReference type="InterPro" id="IPR036291">
    <property type="entry name" value="NAD(P)-bd_dom_sf"/>
</dbReference>
<reference evidence="4 5" key="1">
    <citation type="submission" date="2024-04" db="EMBL/GenBank/DDBJ databases">
        <title>The reference genome of an endangered Asteraceae, Deinandra increscens subsp. villosa, native to the Central Coast of California.</title>
        <authorList>
            <person name="Guilliams M."/>
            <person name="Hasenstab-Lehman K."/>
            <person name="Meyer R."/>
            <person name="Mcevoy S."/>
        </authorList>
    </citation>
    <scope>NUCLEOTIDE SEQUENCE [LARGE SCALE GENOMIC DNA]</scope>
    <source>
        <tissue evidence="4">Leaf</tissue>
    </source>
</reference>
<dbReference type="Pfam" id="PF00106">
    <property type="entry name" value="adh_short"/>
    <property type="match status" value="1"/>
</dbReference>
<keyword evidence="2" id="KW-0521">NADP</keyword>
<dbReference type="AlphaFoldDB" id="A0AAP0CAL7"/>
<dbReference type="InterPro" id="IPR002347">
    <property type="entry name" value="SDR_fam"/>
</dbReference>
<dbReference type="SUPFAM" id="SSF51735">
    <property type="entry name" value="NAD(P)-binding Rossmann-fold domains"/>
    <property type="match status" value="1"/>
</dbReference>
<dbReference type="PANTHER" id="PTHR43490">
    <property type="entry name" value="(+)-NEOMENTHOL DEHYDROGENASE"/>
    <property type="match status" value="1"/>
</dbReference>